<dbReference type="Pfam" id="PF22461">
    <property type="entry name" value="SLBB_2"/>
    <property type="match status" value="1"/>
</dbReference>
<keyword evidence="12" id="KW-0564">Palmitate</keyword>
<keyword evidence="10" id="KW-0626">Porin</keyword>
<dbReference type="GO" id="GO:0046930">
    <property type="term" value="C:pore complex"/>
    <property type="evidence" value="ECO:0007669"/>
    <property type="project" value="UniProtKB-KW"/>
</dbReference>
<keyword evidence="6 15" id="KW-0812">Transmembrane</keyword>
<evidence type="ECO:0000256" key="9">
    <source>
        <dbReference type="ARBA" id="ARBA00023065"/>
    </source>
</evidence>
<keyword evidence="4" id="KW-1134">Transmembrane beta strand</keyword>
<evidence type="ECO:0000256" key="14">
    <source>
        <dbReference type="ARBA" id="ARBA00023288"/>
    </source>
</evidence>
<feature type="signal peptide" evidence="16">
    <location>
        <begin position="1"/>
        <end position="22"/>
    </location>
</feature>
<keyword evidence="7 16" id="KW-0732">Signal</keyword>
<dbReference type="Pfam" id="PF02563">
    <property type="entry name" value="Poly_export"/>
    <property type="match status" value="1"/>
</dbReference>
<keyword evidence="11 15" id="KW-0472">Membrane</keyword>
<keyword evidence="20" id="KW-1185">Reference proteome</keyword>
<name>A0A378RQP0_MYROD</name>
<feature type="domain" description="Polysaccharide export protein N-terminal" evidence="17">
    <location>
        <begin position="47"/>
        <end position="142"/>
    </location>
</feature>
<evidence type="ECO:0000256" key="10">
    <source>
        <dbReference type="ARBA" id="ARBA00023114"/>
    </source>
</evidence>
<evidence type="ECO:0000256" key="11">
    <source>
        <dbReference type="ARBA" id="ARBA00023136"/>
    </source>
</evidence>
<keyword evidence="15" id="KW-1133">Transmembrane helix</keyword>
<dbReference type="InterPro" id="IPR054765">
    <property type="entry name" value="SLBB_dom"/>
</dbReference>
<dbReference type="Proteomes" id="UP000255024">
    <property type="component" value="Unassembled WGS sequence"/>
</dbReference>
<dbReference type="Gene3D" id="3.10.560.10">
    <property type="entry name" value="Outer membrane lipoprotein wza domain like"/>
    <property type="match status" value="1"/>
</dbReference>
<keyword evidence="13" id="KW-0998">Cell outer membrane</keyword>
<accession>A0A378RQP0</accession>
<feature type="chain" id="PRO_5016771615" evidence="16">
    <location>
        <begin position="23"/>
        <end position="260"/>
    </location>
</feature>
<dbReference type="GO" id="GO:0006811">
    <property type="term" value="P:monoatomic ion transport"/>
    <property type="evidence" value="ECO:0007669"/>
    <property type="project" value="UniProtKB-KW"/>
</dbReference>
<evidence type="ECO:0000313" key="20">
    <source>
        <dbReference type="Proteomes" id="UP000255024"/>
    </source>
</evidence>
<evidence type="ECO:0000259" key="18">
    <source>
        <dbReference type="Pfam" id="PF22461"/>
    </source>
</evidence>
<evidence type="ECO:0000256" key="13">
    <source>
        <dbReference type="ARBA" id="ARBA00023237"/>
    </source>
</evidence>
<evidence type="ECO:0000313" key="19">
    <source>
        <dbReference type="EMBL" id="STZ28487.1"/>
    </source>
</evidence>
<keyword evidence="9" id="KW-0406">Ion transport</keyword>
<evidence type="ECO:0000259" key="17">
    <source>
        <dbReference type="Pfam" id="PF02563"/>
    </source>
</evidence>
<dbReference type="AlphaFoldDB" id="A0A378RQP0"/>
<dbReference type="PROSITE" id="PS51257">
    <property type="entry name" value="PROKAR_LIPOPROTEIN"/>
    <property type="match status" value="1"/>
</dbReference>
<evidence type="ECO:0000256" key="2">
    <source>
        <dbReference type="ARBA" id="ARBA00009450"/>
    </source>
</evidence>
<comment type="similarity">
    <text evidence="2">Belongs to the BexD/CtrA/VexA family.</text>
</comment>
<keyword evidence="5" id="KW-0762">Sugar transport</keyword>
<evidence type="ECO:0000256" key="12">
    <source>
        <dbReference type="ARBA" id="ARBA00023139"/>
    </source>
</evidence>
<evidence type="ECO:0000256" key="7">
    <source>
        <dbReference type="ARBA" id="ARBA00022729"/>
    </source>
</evidence>
<reference evidence="19 20" key="1">
    <citation type="submission" date="2018-06" db="EMBL/GenBank/DDBJ databases">
        <authorList>
            <consortium name="Pathogen Informatics"/>
            <person name="Doyle S."/>
        </authorList>
    </citation>
    <scope>NUCLEOTIDE SEQUENCE [LARGE SCALE GENOMIC DNA]</scope>
    <source>
        <strain evidence="19 20">NCTC11179</strain>
    </source>
</reference>
<protein>
    <submittedName>
        <fullName evidence="19">Polysaccharide export protein Wza</fullName>
    </submittedName>
</protein>
<dbReference type="GO" id="GO:0015159">
    <property type="term" value="F:polysaccharide transmembrane transporter activity"/>
    <property type="evidence" value="ECO:0007669"/>
    <property type="project" value="InterPro"/>
</dbReference>
<evidence type="ECO:0000256" key="1">
    <source>
        <dbReference type="ARBA" id="ARBA00004571"/>
    </source>
</evidence>
<evidence type="ECO:0000256" key="15">
    <source>
        <dbReference type="SAM" id="Phobius"/>
    </source>
</evidence>
<dbReference type="EMBL" id="UGQL01000001">
    <property type="protein sequence ID" value="STZ28487.1"/>
    <property type="molecule type" value="Genomic_DNA"/>
</dbReference>
<gene>
    <name evidence="19" type="ORF">NCTC11179_02038</name>
</gene>
<feature type="domain" description="SLBB" evidence="18">
    <location>
        <begin position="146"/>
        <end position="225"/>
    </location>
</feature>
<evidence type="ECO:0000256" key="5">
    <source>
        <dbReference type="ARBA" id="ARBA00022597"/>
    </source>
</evidence>
<evidence type="ECO:0000256" key="4">
    <source>
        <dbReference type="ARBA" id="ARBA00022452"/>
    </source>
</evidence>
<dbReference type="GO" id="GO:0015288">
    <property type="term" value="F:porin activity"/>
    <property type="evidence" value="ECO:0007669"/>
    <property type="project" value="UniProtKB-KW"/>
</dbReference>
<evidence type="ECO:0000256" key="6">
    <source>
        <dbReference type="ARBA" id="ARBA00022692"/>
    </source>
</evidence>
<comment type="subcellular location">
    <subcellularLocation>
        <location evidence="1">Cell outer membrane</location>
        <topology evidence="1">Multi-pass membrane protein</topology>
    </subcellularLocation>
</comment>
<dbReference type="GO" id="GO:0009279">
    <property type="term" value="C:cell outer membrane"/>
    <property type="evidence" value="ECO:0007669"/>
    <property type="project" value="UniProtKB-SubCell"/>
</dbReference>
<dbReference type="PANTHER" id="PTHR33619:SF3">
    <property type="entry name" value="POLYSACCHARIDE EXPORT PROTEIN GFCE-RELATED"/>
    <property type="match status" value="1"/>
</dbReference>
<organism evidence="19 20">
    <name type="scientific">Myroides odoratus</name>
    <name type="common">Flavobacterium odoratum</name>
    <dbReference type="NCBI Taxonomy" id="256"/>
    <lineage>
        <taxon>Bacteria</taxon>
        <taxon>Pseudomonadati</taxon>
        <taxon>Bacteroidota</taxon>
        <taxon>Flavobacteriia</taxon>
        <taxon>Flavobacteriales</taxon>
        <taxon>Flavobacteriaceae</taxon>
        <taxon>Myroides</taxon>
    </lineage>
</organism>
<dbReference type="RefSeq" id="WP_115091418.1">
    <property type="nucleotide sequence ID" value="NZ_CP068107.1"/>
</dbReference>
<keyword evidence="14" id="KW-0449">Lipoprotein</keyword>
<dbReference type="InterPro" id="IPR003715">
    <property type="entry name" value="Poly_export_N"/>
</dbReference>
<evidence type="ECO:0000256" key="8">
    <source>
        <dbReference type="ARBA" id="ARBA00023047"/>
    </source>
</evidence>
<feature type="transmembrane region" description="Helical" evidence="15">
    <location>
        <begin position="237"/>
        <end position="257"/>
    </location>
</feature>
<proteinExistence type="inferred from homology"/>
<dbReference type="PANTHER" id="PTHR33619">
    <property type="entry name" value="POLYSACCHARIDE EXPORT PROTEIN GFCE-RELATED"/>
    <property type="match status" value="1"/>
</dbReference>
<sequence length="260" mass="28914">MKLRSSFAVLLLLTAVFLTSCASRKSVVYYQNVEDVLTNNNTVTNFETHLQPDDLLMIIVSAQDREAAAPFNLLNTMTTNPNNAAGTGQMQQQLYLVDNKGNIEFPVLGTLKISGLTKKEAIDYLTTEISKYIIRPIVNMRIMNYKVTVQGEVNRPGIHTVVSERLTLSDAIALSGDMTVYGKRDNVLVIREVEGKRIPYRVDMTKADFITSPYYYLNQNDIVYVEPNKTRVNSSVVGPNLTLGISALSLLVTIIALSTK</sequence>
<keyword evidence="3" id="KW-0813">Transport</keyword>
<keyword evidence="8" id="KW-0625">Polysaccharide transport</keyword>
<dbReference type="InterPro" id="IPR049712">
    <property type="entry name" value="Poly_export"/>
</dbReference>
<evidence type="ECO:0000256" key="16">
    <source>
        <dbReference type="SAM" id="SignalP"/>
    </source>
</evidence>
<evidence type="ECO:0000256" key="3">
    <source>
        <dbReference type="ARBA" id="ARBA00022448"/>
    </source>
</evidence>